<evidence type="ECO:0000313" key="2">
    <source>
        <dbReference type="Proteomes" id="UP001262032"/>
    </source>
</evidence>
<name>A0AAW8N8M7_PSEOX</name>
<dbReference type="EMBL" id="JAVDWN010000001">
    <property type="protein sequence ID" value="MDR7162333.1"/>
    <property type="molecule type" value="Genomic_DNA"/>
</dbReference>
<sequence>MSFIVVATIAIITLFGLALQGWFDELTVHLKLLLGIP</sequence>
<comment type="caution">
    <text evidence="1">The sequence shown here is derived from an EMBL/GenBank/DDBJ whole genome shotgun (WGS) entry which is preliminary data.</text>
</comment>
<reference evidence="1" key="1">
    <citation type="submission" date="2023-07" db="EMBL/GenBank/DDBJ databases">
        <title>Sorghum-associated microbial communities from plants grown in Nebraska, USA.</title>
        <authorList>
            <person name="Schachtman D."/>
        </authorList>
    </citation>
    <scope>NUCLEOTIDE SEQUENCE</scope>
    <source>
        <strain evidence="1">BE261</strain>
    </source>
</reference>
<proteinExistence type="predicted"/>
<gene>
    <name evidence="1" type="ORF">J2X12_000334</name>
</gene>
<organism evidence="1 2">
    <name type="scientific">Pseudarthrobacter oxydans</name>
    <name type="common">Arthrobacter oxydans</name>
    <dbReference type="NCBI Taxonomy" id="1671"/>
    <lineage>
        <taxon>Bacteria</taxon>
        <taxon>Bacillati</taxon>
        <taxon>Actinomycetota</taxon>
        <taxon>Actinomycetes</taxon>
        <taxon>Micrococcales</taxon>
        <taxon>Micrococcaceae</taxon>
        <taxon>Pseudarthrobacter</taxon>
    </lineage>
</organism>
<evidence type="ECO:0000313" key="1">
    <source>
        <dbReference type="EMBL" id="MDR7162333.1"/>
    </source>
</evidence>
<dbReference type="AlphaFoldDB" id="A0AAW8N8M7"/>
<dbReference type="Proteomes" id="UP001262032">
    <property type="component" value="Unassembled WGS sequence"/>
</dbReference>
<protein>
    <submittedName>
        <fullName evidence="1">Uncharacterized protein</fullName>
    </submittedName>
</protein>
<accession>A0AAW8N8M7</accession>